<organism evidence="1 2">
    <name type="scientific">Listeria cornellensis FSL F6-0969</name>
    <dbReference type="NCBI Taxonomy" id="1265820"/>
    <lineage>
        <taxon>Bacteria</taxon>
        <taxon>Bacillati</taxon>
        <taxon>Bacillota</taxon>
        <taxon>Bacilli</taxon>
        <taxon>Bacillales</taxon>
        <taxon>Listeriaceae</taxon>
        <taxon>Listeria</taxon>
    </lineage>
</organism>
<accession>W7C2F1</accession>
<dbReference type="Proteomes" id="UP000019254">
    <property type="component" value="Unassembled WGS sequence"/>
</dbReference>
<dbReference type="RefSeq" id="WP_036077914.1">
    <property type="nucleotide sequence ID" value="NZ_AODE01000011.1"/>
</dbReference>
<dbReference type="EMBL" id="AODE01000011">
    <property type="protein sequence ID" value="EUJ31405.1"/>
    <property type="molecule type" value="Genomic_DNA"/>
</dbReference>
<evidence type="ECO:0008006" key="3">
    <source>
        <dbReference type="Google" id="ProtNLM"/>
    </source>
</evidence>
<evidence type="ECO:0000313" key="2">
    <source>
        <dbReference type="Proteomes" id="UP000019254"/>
    </source>
</evidence>
<gene>
    <name evidence="1" type="ORF">PCORN_05066</name>
</gene>
<dbReference type="PATRIC" id="fig|1265820.5.peg.996"/>
<dbReference type="STRING" id="1265820.PCORN_05066"/>
<name>W7C2F1_9LIST</name>
<dbReference type="OrthoDB" id="2260273at2"/>
<keyword evidence="2" id="KW-1185">Reference proteome</keyword>
<sequence length="177" mass="20793">MLDDVDFDSVNKFIQKLERHSNIFFSLSSRLEYAIAIGVSLTRIKQGFLIDIAEEKMDSWADVAAYYKISDLDFSDLEECIGTDLDLADRYMILLVFFLTTFTYVTREQIQFRIQYDEKFRSPRYRLAKDLVGILDNNSLDYDLILVSVLDYLTRFALVDKTNLILDIDFFFHQVLT</sequence>
<dbReference type="AlphaFoldDB" id="W7C2F1"/>
<comment type="caution">
    <text evidence="1">The sequence shown here is derived from an EMBL/GenBank/DDBJ whole genome shotgun (WGS) entry which is preliminary data.</text>
</comment>
<proteinExistence type="predicted"/>
<evidence type="ECO:0000313" key="1">
    <source>
        <dbReference type="EMBL" id="EUJ31405.1"/>
    </source>
</evidence>
<protein>
    <recommendedName>
        <fullName evidence="3">Mga helix-turn-helix domain-containing protein</fullName>
    </recommendedName>
</protein>
<reference evidence="1 2" key="1">
    <citation type="journal article" date="2014" name="Int. J. Syst. Evol. Microbiol.">
        <title>Listeria floridensis sp. nov., Listeria aquatica sp. nov., Listeria cornellensis sp. nov., Listeria riparia sp. nov. and Listeria grandensis sp. nov., from agricultural and natural environments.</title>
        <authorList>
            <person name="den Bakker H.C."/>
            <person name="Warchocki S."/>
            <person name="Wright E.M."/>
            <person name="Allred A.F."/>
            <person name="Ahlstrom C."/>
            <person name="Manuel C.S."/>
            <person name="Stasiewicz M.J."/>
            <person name="Burrell A."/>
            <person name="Roof S."/>
            <person name="Strawn L."/>
            <person name="Fortes E.D."/>
            <person name="Nightingale K.K."/>
            <person name="Kephart D."/>
            <person name="Wiedmann M."/>
        </authorList>
    </citation>
    <scope>NUCLEOTIDE SEQUENCE [LARGE SCALE GENOMIC DNA]</scope>
    <source>
        <strain evidence="2">FSL F6-969</strain>
    </source>
</reference>